<dbReference type="KEGG" id="gps:C427_0700"/>
<evidence type="ECO:0000259" key="6">
    <source>
        <dbReference type="Pfam" id="PF00291"/>
    </source>
</evidence>
<accession>K6ZL57</accession>
<keyword evidence="3 5" id="KW-0663">Pyridoxal phosphate</keyword>
<feature type="active site" description="Nucleophile" evidence="4">
    <location>
        <position position="76"/>
    </location>
</feature>
<feature type="domain" description="Tryptophan synthase beta chain-like PALP" evidence="6">
    <location>
        <begin position="23"/>
        <end position="299"/>
    </location>
</feature>
<comment type="similarity">
    <text evidence="2">Belongs to the ACC deaminase/D-cysteine desulfhydrase family.</text>
</comment>
<organism evidence="7 8">
    <name type="scientific">Paraglaciecola psychrophila 170</name>
    <dbReference type="NCBI Taxonomy" id="1129794"/>
    <lineage>
        <taxon>Bacteria</taxon>
        <taxon>Pseudomonadati</taxon>
        <taxon>Pseudomonadota</taxon>
        <taxon>Gammaproteobacteria</taxon>
        <taxon>Alteromonadales</taxon>
        <taxon>Alteromonadaceae</taxon>
        <taxon>Paraglaciecola</taxon>
    </lineage>
</organism>
<keyword evidence="8" id="KW-1185">Reference proteome</keyword>
<comment type="cofactor">
    <cofactor evidence="1">
        <name>pyridoxal 5'-phosphate</name>
        <dbReference type="ChEBI" id="CHEBI:597326"/>
    </cofactor>
</comment>
<evidence type="ECO:0000256" key="4">
    <source>
        <dbReference type="PIRSR" id="PIRSR006278-1"/>
    </source>
</evidence>
<evidence type="ECO:0000256" key="5">
    <source>
        <dbReference type="PIRSR" id="PIRSR006278-2"/>
    </source>
</evidence>
<reference evidence="7 8" key="1">
    <citation type="journal article" date="2013" name="Genome Announc.">
        <title>Complete Genome Sequence of Glaciecola psychrophila Strain 170T.</title>
        <authorList>
            <person name="Yin J."/>
            <person name="Chen J."/>
            <person name="Liu G."/>
            <person name="Yu Y."/>
            <person name="Song L."/>
            <person name="Wang X."/>
            <person name="Qu X."/>
        </authorList>
    </citation>
    <scope>NUCLEOTIDE SEQUENCE [LARGE SCALE GENOMIC DNA]</scope>
    <source>
        <strain evidence="7 8">170</strain>
    </source>
</reference>
<dbReference type="PANTHER" id="PTHR43780:SF2">
    <property type="entry name" value="1-AMINOCYCLOPROPANE-1-CARBOXYLATE DEAMINASE-RELATED"/>
    <property type="match status" value="1"/>
</dbReference>
<dbReference type="HOGENOM" id="CLU_048897_0_0_6"/>
<dbReference type="EMBL" id="CP003837">
    <property type="protein sequence ID" value="AGH42810.1"/>
    <property type="molecule type" value="Genomic_DNA"/>
</dbReference>
<sequence>MNKNNLLSQLTITTSSAESIIQPNWGAKYGITLAVKRDDLLHPVISGNKWRKLKHALTPAIAAKTQHIISFGGGFSNHLHALGYCCHQLNIQFTAIIRGDYSHNPSPMLQDLICWKTNILYVDRKTYQQRGEPDYLKRLLQLYPDALIIPEGGSQQQALQGVEEIIQELQVQYDYILAPVASGGTLAGLIKGATQNVKHHSCQILGIGVLKGEGYLEQLVRDLLVEDDNNKNWQINHNYHFGGYAKSNHELKEFCDDFYQQTEIKIEPVYSGKLFFALRDLINNGYFPQNSRILALHTGGLQGAR</sequence>
<gene>
    <name evidence="7" type="ORF">C427_0700</name>
</gene>
<dbReference type="OrthoDB" id="9801249at2"/>
<proteinExistence type="inferred from homology"/>
<dbReference type="eggNOG" id="COG2515">
    <property type="taxonomic scope" value="Bacteria"/>
</dbReference>
<dbReference type="Gene3D" id="3.40.50.1100">
    <property type="match status" value="2"/>
</dbReference>
<evidence type="ECO:0000256" key="3">
    <source>
        <dbReference type="ARBA" id="ARBA00022898"/>
    </source>
</evidence>
<dbReference type="SUPFAM" id="SSF53686">
    <property type="entry name" value="Tryptophan synthase beta subunit-like PLP-dependent enzymes"/>
    <property type="match status" value="1"/>
</dbReference>
<dbReference type="PATRIC" id="fig|1129794.4.peg.692"/>
<dbReference type="Proteomes" id="UP000011864">
    <property type="component" value="Chromosome"/>
</dbReference>
<evidence type="ECO:0000313" key="8">
    <source>
        <dbReference type="Proteomes" id="UP000011864"/>
    </source>
</evidence>
<protein>
    <submittedName>
        <fullName evidence="7">Putative D-cysteine desulfhydrase</fullName>
    </submittedName>
</protein>
<dbReference type="STRING" id="1129794.C427_0700"/>
<dbReference type="Pfam" id="PF00291">
    <property type="entry name" value="PALP"/>
    <property type="match status" value="1"/>
</dbReference>
<evidence type="ECO:0000256" key="2">
    <source>
        <dbReference type="ARBA" id="ARBA00008639"/>
    </source>
</evidence>
<evidence type="ECO:0000256" key="1">
    <source>
        <dbReference type="ARBA" id="ARBA00001933"/>
    </source>
</evidence>
<evidence type="ECO:0000313" key="7">
    <source>
        <dbReference type="EMBL" id="AGH42810.1"/>
    </source>
</evidence>
<feature type="modified residue" description="N6-(pyridoxal phosphate)lysine" evidence="5">
    <location>
        <position position="49"/>
    </location>
</feature>
<dbReference type="AlphaFoldDB" id="K6ZL57"/>
<dbReference type="InterPro" id="IPR001926">
    <property type="entry name" value="TrpB-like_PALP"/>
</dbReference>
<dbReference type="RefSeq" id="WP_007636315.1">
    <property type="nucleotide sequence ID" value="NC_020514.1"/>
</dbReference>
<name>K6ZL57_9ALTE</name>
<dbReference type="GO" id="GO:0019148">
    <property type="term" value="F:D-cysteine desulfhydrase activity"/>
    <property type="evidence" value="ECO:0007669"/>
    <property type="project" value="TreeGrafter"/>
</dbReference>
<dbReference type="InterPro" id="IPR036052">
    <property type="entry name" value="TrpB-like_PALP_sf"/>
</dbReference>
<dbReference type="InterPro" id="IPR027278">
    <property type="entry name" value="ACCD_DCysDesulf"/>
</dbReference>
<dbReference type="PIRSF" id="PIRSF006278">
    <property type="entry name" value="ACCD_DCysDesulf"/>
    <property type="match status" value="1"/>
</dbReference>
<dbReference type="PANTHER" id="PTHR43780">
    <property type="entry name" value="1-AMINOCYCLOPROPANE-1-CARBOXYLATE DEAMINASE-RELATED"/>
    <property type="match status" value="1"/>
</dbReference>